<dbReference type="NCBIfam" id="TIGR00888">
    <property type="entry name" value="guaA_Nterm"/>
    <property type="match status" value="1"/>
</dbReference>
<dbReference type="InterPro" id="IPR001674">
    <property type="entry name" value="GMP_synth_C"/>
</dbReference>
<evidence type="ECO:0000256" key="5">
    <source>
        <dbReference type="ARBA" id="ARBA00021562"/>
    </source>
</evidence>
<dbReference type="InterPro" id="IPR014729">
    <property type="entry name" value="Rossmann-like_a/b/a_fold"/>
</dbReference>
<dbReference type="PRINTS" id="PR00096">
    <property type="entry name" value="GATASE"/>
</dbReference>
<dbReference type="Pfam" id="PF00958">
    <property type="entry name" value="GMP_synt_C"/>
    <property type="match status" value="1"/>
</dbReference>
<dbReference type="PROSITE" id="PS51553">
    <property type="entry name" value="GMPS_ATP_PPASE"/>
    <property type="match status" value="1"/>
</dbReference>
<comment type="catalytic activity">
    <reaction evidence="15">
        <text>XMP + L-glutamine + ATP + H2O = GMP + L-glutamate + AMP + diphosphate + 2 H(+)</text>
        <dbReference type="Rhea" id="RHEA:11680"/>
        <dbReference type="ChEBI" id="CHEBI:15377"/>
        <dbReference type="ChEBI" id="CHEBI:15378"/>
        <dbReference type="ChEBI" id="CHEBI:29985"/>
        <dbReference type="ChEBI" id="CHEBI:30616"/>
        <dbReference type="ChEBI" id="CHEBI:33019"/>
        <dbReference type="ChEBI" id="CHEBI:57464"/>
        <dbReference type="ChEBI" id="CHEBI:58115"/>
        <dbReference type="ChEBI" id="CHEBI:58359"/>
        <dbReference type="ChEBI" id="CHEBI:456215"/>
        <dbReference type="EC" id="6.3.5.2"/>
    </reaction>
</comment>
<evidence type="ECO:0000313" key="19">
    <source>
        <dbReference type="Proteomes" id="UP000240760"/>
    </source>
</evidence>
<dbReference type="NCBIfam" id="TIGR00884">
    <property type="entry name" value="guaA_Cterm"/>
    <property type="match status" value="1"/>
</dbReference>
<reference evidence="18 19" key="1">
    <citation type="submission" date="2016-07" db="EMBL/GenBank/DDBJ databases">
        <title>Multiple horizontal gene transfer events from other fungi enriched the ability of initially mycotrophic Trichoderma (Ascomycota) to feed on dead plant biomass.</title>
        <authorList>
            <consortium name="DOE Joint Genome Institute"/>
            <person name="Aerts A."/>
            <person name="Atanasova L."/>
            <person name="Chenthamara K."/>
            <person name="Zhang J."/>
            <person name="Grujic M."/>
            <person name="Henrissat B."/>
            <person name="Kuo A."/>
            <person name="Salamov A."/>
            <person name="Lipzen A."/>
            <person name="Labutti K."/>
            <person name="Barry K."/>
            <person name="Miao Y."/>
            <person name="Rahimi M.J."/>
            <person name="Shen Q."/>
            <person name="Grigoriev I.V."/>
            <person name="Kubicek C.P."/>
            <person name="Druzhinina I.S."/>
        </authorList>
    </citation>
    <scope>NUCLEOTIDE SEQUENCE [LARGE SCALE GENOMIC DNA]</scope>
    <source>
        <strain evidence="18 19">ATCC 18648</strain>
    </source>
</reference>
<dbReference type="Pfam" id="PF02540">
    <property type="entry name" value="NAD_synthase"/>
    <property type="match status" value="1"/>
</dbReference>
<evidence type="ECO:0000256" key="2">
    <source>
        <dbReference type="ARBA" id="ARBA00005153"/>
    </source>
</evidence>
<dbReference type="AlphaFoldDB" id="A0A2T4BX97"/>
<evidence type="ECO:0000259" key="17">
    <source>
        <dbReference type="PROSITE" id="PS51553"/>
    </source>
</evidence>
<comment type="pathway">
    <text evidence="2">Purine metabolism; GMP biosynthesis; GMP from XMP (L-Gln route): step 1/1.</text>
</comment>
<comment type="subcellular location">
    <subcellularLocation>
        <location evidence="1">Cytoplasm</location>
        <location evidence="1">Cytosol</location>
    </subcellularLocation>
</comment>
<evidence type="ECO:0000256" key="12">
    <source>
        <dbReference type="ARBA" id="ARBA00030464"/>
    </source>
</evidence>
<dbReference type="SUPFAM" id="SSF52402">
    <property type="entry name" value="Adenine nucleotide alpha hydrolases-like"/>
    <property type="match status" value="1"/>
</dbReference>
<dbReference type="GO" id="GO:0005524">
    <property type="term" value="F:ATP binding"/>
    <property type="evidence" value="ECO:0007669"/>
    <property type="project" value="UniProtKB-UniRule"/>
</dbReference>
<dbReference type="InterPro" id="IPR025777">
    <property type="entry name" value="GMPS_ATP_PPase_dom"/>
</dbReference>
<evidence type="ECO:0000313" key="18">
    <source>
        <dbReference type="EMBL" id="PTB73866.1"/>
    </source>
</evidence>
<keyword evidence="19" id="KW-1185">Reference proteome</keyword>
<keyword evidence="8 16" id="KW-0332">GMP biosynthesis</keyword>
<dbReference type="NCBIfam" id="NF000848">
    <property type="entry name" value="PRK00074.1"/>
    <property type="match status" value="1"/>
</dbReference>
<keyword evidence="10 16" id="KW-0067">ATP-binding</keyword>
<protein>
    <recommendedName>
        <fullName evidence="5">GMP synthase [glutamine-hydrolyzing]</fullName>
        <ecNumber evidence="4">6.3.5.2</ecNumber>
    </recommendedName>
    <alternativeName>
        <fullName evidence="12">GMP synthetase</fullName>
    </alternativeName>
    <alternativeName>
        <fullName evidence="13">Glutamine amidotransferase</fullName>
    </alternativeName>
</protein>
<dbReference type="Pfam" id="PF00117">
    <property type="entry name" value="GATase"/>
    <property type="match status" value="1"/>
</dbReference>
<dbReference type="FunFam" id="3.40.50.880:FF:000001">
    <property type="entry name" value="GMP synthase [glutamine-hydrolyzing]"/>
    <property type="match status" value="1"/>
</dbReference>
<dbReference type="Gene3D" id="3.40.50.620">
    <property type="entry name" value="HUPs"/>
    <property type="match status" value="1"/>
</dbReference>
<dbReference type="InterPro" id="IPR004739">
    <property type="entry name" value="GMP_synth_GATase"/>
</dbReference>
<dbReference type="STRING" id="983965.A0A2T4BX97"/>
<dbReference type="InterPro" id="IPR017926">
    <property type="entry name" value="GATASE"/>
</dbReference>
<dbReference type="FunFam" id="3.40.50.620:FF:000001">
    <property type="entry name" value="GMP synthase [glutamine-hydrolyzing]"/>
    <property type="match status" value="1"/>
</dbReference>
<dbReference type="InterPro" id="IPR029062">
    <property type="entry name" value="Class_I_gatase-like"/>
</dbReference>
<evidence type="ECO:0000256" key="8">
    <source>
        <dbReference type="ARBA" id="ARBA00022749"/>
    </source>
</evidence>
<sequence>MATNVEAEAPHNTFDTILLLDFGSQTSHLILRRLRNEARVYCEMLPCTTKLAELTFKPKGIILSGGPASVYDKDAPHVDPAIFDLGVPILGIWYGCQELAWRIDSANVAGGQIREYGHADVTIHNGANSHTNRLFAGLGETMHAYMSHFDKLVKLPEGFEVIASTQNSEYAGIAHQTKPIYGVQFHPELEHTPRGIEILRNFAIEICGAQPNWEMKDFIKKEIVRIRHLVGDRAQVIGAVSGGVDSTVAAKLMQEAIGDRFHAILINNGVMRLNECEQVKETLDHHLGINLTVVDGAELFLSRLKGVNEPEKKRKIIGATFIDLFQQEALRIEKEAENTPNAGPVEWFLQGTLYPDVIESVSYKGPSATIKTHHNVGGLPETLKLKLIEPLRELFKDEVREFGRELGIHRDLVMRHPFPGPGLAIRILGEVDAERVAIARAADHIFISEIRAAGVYDEMSQAYVAISKDRAVGVQGDARVYGYIAILRAVKTLDFMSAEPYNFDFALLKKISTRIVNEVEGIARVTYDITSKPPGTIEME</sequence>
<organism evidence="18 19">
    <name type="scientific">Trichoderma longibrachiatum ATCC 18648</name>
    <dbReference type="NCBI Taxonomy" id="983965"/>
    <lineage>
        <taxon>Eukaryota</taxon>
        <taxon>Fungi</taxon>
        <taxon>Dikarya</taxon>
        <taxon>Ascomycota</taxon>
        <taxon>Pezizomycotina</taxon>
        <taxon>Sordariomycetes</taxon>
        <taxon>Hypocreomycetidae</taxon>
        <taxon>Hypocreales</taxon>
        <taxon>Hypocreaceae</taxon>
        <taxon>Trichoderma</taxon>
    </lineage>
</organism>
<evidence type="ECO:0000256" key="6">
    <source>
        <dbReference type="ARBA" id="ARBA00022598"/>
    </source>
</evidence>
<dbReference type="SUPFAM" id="SSF52317">
    <property type="entry name" value="Class I glutamine amidotransferase-like"/>
    <property type="match status" value="1"/>
</dbReference>
<evidence type="ECO:0000256" key="14">
    <source>
        <dbReference type="ARBA" id="ARBA00044933"/>
    </source>
</evidence>
<dbReference type="PANTHER" id="PTHR11922:SF2">
    <property type="entry name" value="GMP SYNTHASE [GLUTAMINE-HYDROLYZING]"/>
    <property type="match status" value="1"/>
</dbReference>
<dbReference type="PANTHER" id="PTHR11922">
    <property type="entry name" value="GMP SYNTHASE-RELATED"/>
    <property type="match status" value="1"/>
</dbReference>
<feature type="domain" description="GMPS ATP-PPase" evidence="17">
    <location>
        <begin position="213"/>
        <end position="415"/>
    </location>
</feature>
<proteinExistence type="inferred from homology"/>
<evidence type="ECO:0000256" key="4">
    <source>
        <dbReference type="ARBA" id="ARBA00012746"/>
    </source>
</evidence>
<comment type="function">
    <text evidence="14">Catalyzes the conversion of xanthine monophosphate (XMP) to GMP in the presence of glutamine and ATP through an adenyl-XMP intermediate.</text>
</comment>
<comment type="subunit">
    <text evidence="3">Homodimer.</text>
</comment>
<dbReference type="Gene3D" id="3.40.50.880">
    <property type="match status" value="1"/>
</dbReference>
<evidence type="ECO:0000256" key="10">
    <source>
        <dbReference type="ARBA" id="ARBA00022840"/>
    </source>
</evidence>
<dbReference type="Proteomes" id="UP000240760">
    <property type="component" value="Unassembled WGS sequence"/>
</dbReference>
<keyword evidence="11" id="KW-0315">Glutamine amidotransferase</keyword>
<dbReference type="EC" id="6.3.5.2" evidence="4"/>
<name>A0A2T4BX97_TRILO</name>
<dbReference type="Gene3D" id="3.30.300.10">
    <property type="match status" value="1"/>
</dbReference>
<dbReference type="FunFam" id="3.30.300.10:FF:000002">
    <property type="entry name" value="GMP synthase [glutamine-hydrolyzing]"/>
    <property type="match status" value="1"/>
</dbReference>
<dbReference type="GO" id="GO:0005829">
    <property type="term" value="C:cytosol"/>
    <property type="evidence" value="ECO:0007669"/>
    <property type="project" value="UniProtKB-SubCell"/>
</dbReference>
<evidence type="ECO:0000256" key="11">
    <source>
        <dbReference type="ARBA" id="ARBA00022962"/>
    </source>
</evidence>
<gene>
    <name evidence="18" type="ORF">M440DRAFT_122584</name>
</gene>
<keyword evidence="9 16" id="KW-0658">Purine biosynthesis</keyword>
<evidence type="ECO:0000256" key="7">
    <source>
        <dbReference type="ARBA" id="ARBA00022741"/>
    </source>
</evidence>
<dbReference type="GO" id="GO:0003921">
    <property type="term" value="F:GMP synthase activity"/>
    <property type="evidence" value="ECO:0007669"/>
    <property type="project" value="InterPro"/>
</dbReference>
<evidence type="ECO:0000256" key="13">
    <source>
        <dbReference type="ARBA" id="ARBA00031356"/>
    </source>
</evidence>
<dbReference type="InterPro" id="IPR022310">
    <property type="entry name" value="NAD/GMP_synthase"/>
</dbReference>
<keyword evidence="6" id="KW-0436">Ligase</keyword>
<dbReference type="EMBL" id="KZ679137">
    <property type="protein sequence ID" value="PTB73866.1"/>
    <property type="molecule type" value="Genomic_DNA"/>
</dbReference>
<dbReference type="PROSITE" id="PS51273">
    <property type="entry name" value="GATASE_TYPE_1"/>
    <property type="match status" value="1"/>
</dbReference>
<dbReference type="CDD" id="cd01997">
    <property type="entry name" value="GMP_synthase_C"/>
    <property type="match status" value="1"/>
</dbReference>
<evidence type="ECO:0000256" key="3">
    <source>
        <dbReference type="ARBA" id="ARBA00011738"/>
    </source>
</evidence>
<evidence type="ECO:0000256" key="16">
    <source>
        <dbReference type="PROSITE-ProRule" id="PRU00886"/>
    </source>
</evidence>
<dbReference type="UniPathway" id="UPA00189">
    <property type="reaction ID" value="UER00296"/>
</dbReference>
<evidence type="ECO:0000256" key="9">
    <source>
        <dbReference type="ARBA" id="ARBA00022755"/>
    </source>
</evidence>
<feature type="binding site" evidence="16">
    <location>
        <begin position="241"/>
        <end position="247"/>
    </location>
    <ligand>
        <name>ATP</name>
        <dbReference type="ChEBI" id="CHEBI:30616"/>
    </ligand>
</feature>
<accession>A0A2T4BX97</accession>
<dbReference type="HAMAP" id="MF_00344">
    <property type="entry name" value="GMP_synthase"/>
    <property type="match status" value="1"/>
</dbReference>
<dbReference type="SUPFAM" id="SSF54810">
    <property type="entry name" value="GMP synthetase C-terminal dimerisation domain"/>
    <property type="match status" value="1"/>
</dbReference>
<evidence type="ECO:0000256" key="1">
    <source>
        <dbReference type="ARBA" id="ARBA00004514"/>
    </source>
</evidence>
<keyword evidence="7 16" id="KW-0547">Nucleotide-binding</keyword>
<dbReference type="OrthoDB" id="1724632at2759"/>
<dbReference type="CDD" id="cd01742">
    <property type="entry name" value="GATase1_GMP_Synthase"/>
    <property type="match status" value="1"/>
</dbReference>
<evidence type="ECO:0000256" key="15">
    <source>
        <dbReference type="ARBA" id="ARBA00049404"/>
    </source>
</evidence>
<dbReference type="InterPro" id="IPR022955">
    <property type="entry name" value="GMP_synthase"/>
</dbReference>